<dbReference type="AlphaFoldDB" id="A0A191W111"/>
<dbReference type="Proteomes" id="UP000786185">
    <property type="component" value="Unassembled WGS sequence"/>
</dbReference>
<evidence type="ECO:0000256" key="3">
    <source>
        <dbReference type="ARBA" id="ARBA00005996"/>
    </source>
</evidence>
<gene>
    <name evidence="7" type="primary">tusC</name>
    <name evidence="5" type="ORF">EAY46_18310</name>
    <name evidence="6" type="ORF">ERJ77_17485</name>
    <name evidence="7" type="ORF">PL14_11880</name>
</gene>
<dbReference type="PANTHER" id="PTHR38780:SF1">
    <property type="entry name" value="PROTEIN TUSC"/>
    <property type="match status" value="1"/>
</dbReference>
<comment type="similarity">
    <text evidence="3">Belongs to the DsrF/TusC family.</text>
</comment>
<dbReference type="GO" id="GO:0005737">
    <property type="term" value="C:cytoplasm"/>
    <property type="evidence" value="ECO:0007669"/>
    <property type="project" value="UniProtKB-SubCell"/>
</dbReference>
<comment type="subcellular location">
    <subcellularLocation>
        <location evidence="2">Cytoplasm</location>
    </subcellularLocation>
</comment>
<accession>A0A191W111</accession>
<sequence length="118" mass="13080">MKKIGFVFHSSPHSSSAGREGLDAVLAASAYCDAISLFFVGFGVTQIVANQSPQQLLSRDYISAFKLLELYDIEHLYLCEQSVEELGLASAQWVIDVEKKSPQQIAQLLHECDQVLTF</sequence>
<evidence type="ECO:0000256" key="4">
    <source>
        <dbReference type="ARBA" id="ARBA00017149"/>
    </source>
</evidence>
<comment type="function">
    <text evidence="1">Could be part of a sulfur-relay system.</text>
</comment>
<evidence type="ECO:0000313" key="7">
    <source>
        <dbReference type="EMBL" id="MBT2919391.1"/>
    </source>
</evidence>
<dbReference type="NCBIfam" id="TIGR03010">
    <property type="entry name" value="sulf_tusC_dsrF"/>
    <property type="match status" value="1"/>
</dbReference>
<organism evidence="7 8">
    <name type="scientific">Vibrio anguillarum</name>
    <name type="common">Listonella anguillarum</name>
    <dbReference type="NCBI Taxonomy" id="55601"/>
    <lineage>
        <taxon>Bacteria</taxon>
        <taxon>Pseudomonadati</taxon>
        <taxon>Pseudomonadota</taxon>
        <taxon>Gammaproteobacteria</taxon>
        <taxon>Vibrionales</taxon>
        <taxon>Vibrionaceae</taxon>
        <taxon>Vibrio</taxon>
    </lineage>
</organism>
<keyword evidence="7" id="KW-0808">Transferase</keyword>
<dbReference type="SUPFAM" id="SSF75169">
    <property type="entry name" value="DsrEFH-like"/>
    <property type="match status" value="1"/>
</dbReference>
<evidence type="ECO:0000313" key="5">
    <source>
        <dbReference type="EMBL" id="MBF4375018.1"/>
    </source>
</evidence>
<evidence type="ECO:0000256" key="1">
    <source>
        <dbReference type="ARBA" id="ARBA00002850"/>
    </source>
</evidence>
<proteinExistence type="inferred from homology"/>
<reference evidence="7 8" key="1">
    <citation type="journal article" date="2017" name="J. Fish Dis.">
        <title>Comparative assessment of Vibrio virulence in marine fish larvae.</title>
        <authorList>
            <person name="Ronneseth A."/>
            <person name="Castillo D."/>
            <person name="D'Alvise P."/>
            <person name="Tonnesen O."/>
            <person name="Haugland G."/>
            <person name="Grotkjaer T."/>
            <person name="Engell-Sorensen K."/>
            <person name="Norremark L."/>
            <person name="Bergh O."/>
            <person name="Wergeland H.I."/>
            <person name="Gram L."/>
        </authorList>
    </citation>
    <scope>NUCLEOTIDE SEQUENCE [LARGE SCALE GENOMIC DNA]</scope>
    <source>
        <strain evidence="7 8">90-11-286</strain>
    </source>
</reference>
<dbReference type="Proteomes" id="UP000726136">
    <property type="component" value="Unassembled WGS sequence"/>
</dbReference>
<name>A0A191W111_VIBAN</name>
<dbReference type="EMBL" id="JAHGUI010000044">
    <property type="protein sequence ID" value="MBT2919391.1"/>
    <property type="molecule type" value="Genomic_DNA"/>
</dbReference>
<evidence type="ECO:0000256" key="2">
    <source>
        <dbReference type="ARBA" id="ARBA00004496"/>
    </source>
</evidence>
<keyword evidence="9" id="KW-1185">Reference proteome</keyword>
<dbReference type="Gene3D" id="3.40.1260.10">
    <property type="entry name" value="DsrEFH-like"/>
    <property type="match status" value="1"/>
</dbReference>
<reference evidence="7" key="3">
    <citation type="submission" date="2021-05" db="EMBL/GenBank/DDBJ databases">
        <authorList>
            <person name="Kalatzis P.G."/>
            <person name="Castillo D."/>
            <person name="D'Alvise P."/>
            <person name="Middelboe M."/>
            <person name="Gram L."/>
        </authorList>
    </citation>
    <scope>NUCLEOTIDE SEQUENCE</scope>
    <source>
        <strain evidence="7">90-11-286</strain>
    </source>
</reference>
<dbReference type="NCBIfam" id="NF001238">
    <property type="entry name" value="PRK00211.1"/>
    <property type="match status" value="1"/>
</dbReference>
<evidence type="ECO:0000313" key="8">
    <source>
        <dbReference type="Proteomes" id="UP000078309"/>
    </source>
</evidence>
<dbReference type="PANTHER" id="PTHR38780">
    <property type="entry name" value="PROTEIN TUSC"/>
    <property type="match status" value="1"/>
</dbReference>
<evidence type="ECO:0000313" key="9">
    <source>
        <dbReference type="Proteomes" id="UP000726136"/>
    </source>
</evidence>
<dbReference type="Proteomes" id="UP000078309">
    <property type="component" value="Unassembled WGS sequence"/>
</dbReference>
<dbReference type="Pfam" id="PF02635">
    <property type="entry name" value="DsrE"/>
    <property type="match status" value="1"/>
</dbReference>
<protein>
    <recommendedName>
        <fullName evidence="4">Protein TusC homolog</fullName>
    </recommendedName>
</protein>
<dbReference type="EMBL" id="SCLC01000055">
    <property type="protein sequence ID" value="MBF4436283.1"/>
    <property type="molecule type" value="Genomic_DNA"/>
</dbReference>
<comment type="caution">
    <text evidence="7">The sequence shown here is derived from an EMBL/GenBank/DDBJ whole genome shotgun (WGS) entry which is preliminary data.</text>
</comment>
<evidence type="ECO:0000313" key="6">
    <source>
        <dbReference type="EMBL" id="MBF4436283.1"/>
    </source>
</evidence>
<dbReference type="OrthoDB" id="9789418at2"/>
<dbReference type="InterPro" id="IPR027396">
    <property type="entry name" value="DsrEFH-like"/>
</dbReference>
<dbReference type="RefSeq" id="WP_064624234.1">
    <property type="nucleotide sequence ID" value="NZ_CP022099.1"/>
</dbReference>
<dbReference type="EMBL" id="RDPI01000034">
    <property type="protein sequence ID" value="MBF4375018.1"/>
    <property type="molecule type" value="Genomic_DNA"/>
</dbReference>
<dbReference type="InterPro" id="IPR003787">
    <property type="entry name" value="Sulphur_relay_DsrE/F-like"/>
</dbReference>
<reference evidence="5 9" key="2">
    <citation type="journal article" date="2021" name="PeerJ">
        <title>Analysis of 44 Vibrio anguillarum genomes reveals high genetic diversity.</title>
        <authorList>
            <person name="Hansen M.J."/>
            <person name="Dalsgaard I."/>
        </authorList>
    </citation>
    <scope>NUCLEOTIDE SEQUENCE</scope>
    <source>
        <strain evidence="5 9">040915-1/1B</strain>
        <strain evidence="6">850617-1/1</strain>
    </source>
</reference>
<dbReference type="InterPro" id="IPR017462">
    <property type="entry name" value="Sulphur_relay_TusC/DsrF"/>
</dbReference>
<dbReference type="GO" id="GO:0016740">
    <property type="term" value="F:transferase activity"/>
    <property type="evidence" value="ECO:0007669"/>
    <property type="project" value="UniProtKB-KW"/>
</dbReference>